<organism evidence="10 11">
    <name type="scientific">Acetobacterium wieringae</name>
    <dbReference type="NCBI Taxonomy" id="52694"/>
    <lineage>
        <taxon>Bacteria</taxon>
        <taxon>Bacillati</taxon>
        <taxon>Bacillota</taxon>
        <taxon>Clostridia</taxon>
        <taxon>Eubacteriales</taxon>
        <taxon>Eubacteriaceae</taxon>
        <taxon>Acetobacterium</taxon>
    </lineage>
</organism>
<keyword evidence="3" id="KW-1003">Cell membrane</keyword>
<dbReference type="SUPFAM" id="SSF103481">
    <property type="entry name" value="Multidrug resistance efflux transporter EmrE"/>
    <property type="match status" value="2"/>
</dbReference>
<dbReference type="PANTHER" id="PTHR42920:SF11">
    <property type="entry name" value="INNER MEMBRANE PROTEIN YTFF"/>
    <property type="match status" value="1"/>
</dbReference>
<dbReference type="InterPro" id="IPR051258">
    <property type="entry name" value="Diverse_Substrate_Transporter"/>
</dbReference>
<feature type="transmembrane region" description="Helical" evidence="8">
    <location>
        <begin position="7"/>
        <end position="29"/>
    </location>
</feature>
<keyword evidence="4 8" id="KW-0812">Transmembrane</keyword>
<dbReference type="PANTHER" id="PTHR42920">
    <property type="entry name" value="OS03G0707200 PROTEIN-RELATED"/>
    <property type="match status" value="1"/>
</dbReference>
<dbReference type="InterPro" id="IPR000620">
    <property type="entry name" value="EamA_dom"/>
</dbReference>
<dbReference type="InterPro" id="IPR037185">
    <property type="entry name" value="EmrE-like"/>
</dbReference>
<evidence type="ECO:0000256" key="5">
    <source>
        <dbReference type="ARBA" id="ARBA00022989"/>
    </source>
</evidence>
<sequence length="349" mass="38084">MKKKNTAVVYAILAALLFGMNAPFSKLLLEEIDPLFLAALLYLGAGLGMTILTVLNKTRRTASKEARLTKKELPAVIMMILLDIAAPIFLLMGISLTNSSTAALLGNFEIAATSIIAMIFFKEAIGKRMWVAIGFISLASIILTISDAMTINLSIGAVFVILACICWGFENNCTRNLSIKDPVQVVVLKGFGSGLGALLIAAIWGDLSGSLIDIILAMALGFVAYGLSIFFYVKAQRGLGASRTSAYYAAAPFMGVLISWLVLKEPITVSFLMALAIMLLGTWLALSEDHEHAHTHLEETHDHSHNHDDEHHLHADHPPVKGEHCHEHTHNNTVHSHCHLPDVHHRHLH</sequence>
<protein>
    <submittedName>
        <fullName evidence="10">EamA family transporter</fullName>
    </submittedName>
</protein>
<evidence type="ECO:0000256" key="1">
    <source>
        <dbReference type="ARBA" id="ARBA00004651"/>
    </source>
</evidence>
<keyword evidence="5 8" id="KW-1133">Transmembrane helix</keyword>
<feature type="transmembrane region" description="Helical" evidence="8">
    <location>
        <begin position="128"/>
        <end position="145"/>
    </location>
</feature>
<evidence type="ECO:0000256" key="7">
    <source>
        <dbReference type="SAM" id="MobiDB-lite"/>
    </source>
</evidence>
<evidence type="ECO:0000256" key="2">
    <source>
        <dbReference type="ARBA" id="ARBA00007362"/>
    </source>
</evidence>
<feature type="region of interest" description="Disordered" evidence="7">
    <location>
        <begin position="295"/>
        <end position="329"/>
    </location>
</feature>
<feature type="transmembrane region" description="Helical" evidence="8">
    <location>
        <begin position="211"/>
        <end position="233"/>
    </location>
</feature>
<evidence type="ECO:0000256" key="6">
    <source>
        <dbReference type="ARBA" id="ARBA00023136"/>
    </source>
</evidence>
<dbReference type="AlphaFoldDB" id="A0A5D0WJ15"/>
<evidence type="ECO:0000259" key="9">
    <source>
        <dbReference type="Pfam" id="PF00892"/>
    </source>
</evidence>
<accession>A0A5D0WJ15</accession>
<proteinExistence type="inferred from homology"/>
<feature type="transmembrane region" description="Helical" evidence="8">
    <location>
        <begin position="35"/>
        <end position="55"/>
    </location>
</feature>
<feature type="domain" description="EamA" evidence="9">
    <location>
        <begin position="155"/>
        <end position="286"/>
    </location>
</feature>
<dbReference type="EMBL" id="VSLA01000026">
    <property type="protein sequence ID" value="TYC84266.1"/>
    <property type="molecule type" value="Genomic_DNA"/>
</dbReference>
<comment type="subcellular location">
    <subcellularLocation>
        <location evidence="1">Cell membrane</location>
        <topology evidence="1">Multi-pass membrane protein</topology>
    </subcellularLocation>
</comment>
<evidence type="ECO:0000313" key="10">
    <source>
        <dbReference type="EMBL" id="TYC84266.1"/>
    </source>
</evidence>
<comment type="similarity">
    <text evidence="2">Belongs to the EamA transporter family.</text>
</comment>
<name>A0A5D0WJ15_9FIRM</name>
<feature type="transmembrane region" description="Helical" evidence="8">
    <location>
        <begin position="182"/>
        <end position="205"/>
    </location>
</feature>
<keyword evidence="6 8" id="KW-0472">Membrane</keyword>
<dbReference type="Proteomes" id="UP000322619">
    <property type="component" value="Unassembled WGS sequence"/>
</dbReference>
<dbReference type="RefSeq" id="WP_148638163.1">
    <property type="nucleotide sequence ID" value="NZ_VSLA01000026.1"/>
</dbReference>
<evidence type="ECO:0000256" key="3">
    <source>
        <dbReference type="ARBA" id="ARBA00022475"/>
    </source>
</evidence>
<dbReference type="GO" id="GO:0005886">
    <property type="term" value="C:plasma membrane"/>
    <property type="evidence" value="ECO:0007669"/>
    <property type="project" value="UniProtKB-SubCell"/>
</dbReference>
<evidence type="ECO:0000256" key="8">
    <source>
        <dbReference type="SAM" id="Phobius"/>
    </source>
</evidence>
<feature type="transmembrane region" description="Helical" evidence="8">
    <location>
        <begin position="269"/>
        <end position="286"/>
    </location>
</feature>
<gene>
    <name evidence="10" type="ORF">FXB42_13145</name>
</gene>
<evidence type="ECO:0000256" key="4">
    <source>
        <dbReference type="ARBA" id="ARBA00022692"/>
    </source>
</evidence>
<evidence type="ECO:0000313" key="11">
    <source>
        <dbReference type="Proteomes" id="UP000322619"/>
    </source>
</evidence>
<feature type="domain" description="EamA" evidence="9">
    <location>
        <begin position="7"/>
        <end position="144"/>
    </location>
</feature>
<feature type="transmembrane region" description="Helical" evidence="8">
    <location>
        <begin position="151"/>
        <end position="170"/>
    </location>
</feature>
<feature type="transmembrane region" description="Helical" evidence="8">
    <location>
        <begin position="245"/>
        <end position="263"/>
    </location>
</feature>
<dbReference type="Pfam" id="PF00892">
    <property type="entry name" value="EamA"/>
    <property type="match status" value="2"/>
</dbReference>
<comment type="caution">
    <text evidence="10">The sequence shown here is derived from an EMBL/GenBank/DDBJ whole genome shotgun (WGS) entry which is preliminary data.</text>
</comment>
<reference evidence="10 11" key="1">
    <citation type="submission" date="2019-08" db="EMBL/GenBank/DDBJ databases">
        <title>Isolation and enrichment of carboxydotrophic bacteria from anaerobic sludge for the production of bio-based chemicals from syngas.</title>
        <authorList>
            <person name="Antares A.L."/>
            <person name="Moreira J."/>
            <person name="Diender M."/>
            <person name="Parshina S.N."/>
            <person name="Stams A.J.M."/>
            <person name="Alves M."/>
            <person name="Alves J.I."/>
            <person name="Sousa D.Z."/>
        </authorList>
    </citation>
    <scope>NUCLEOTIDE SEQUENCE [LARGE SCALE GENOMIC DNA]</scope>
    <source>
        <strain evidence="10 11">JM</strain>
    </source>
</reference>
<feature type="transmembrane region" description="Helical" evidence="8">
    <location>
        <begin position="76"/>
        <end position="96"/>
    </location>
</feature>
<feature type="transmembrane region" description="Helical" evidence="8">
    <location>
        <begin position="102"/>
        <end position="121"/>
    </location>
</feature>